<proteinExistence type="predicted"/>
<sequence>MKVMKELSSFELEQVRGGEEPAFYHTAAYIAGHALGKGVDLLHGLWDGLMGVDSH</sequence>
<protein>
    <submittedName>
        <fullName evidence="1">Uncharacterized protein</fullName>
    </submittedName>
</protein>
<organism evidence="1 2">
    <name type="scientific">Zeaxanthinibacter enoshimensis</name>
    <dbReference type="NCBI Taxonomy" id="392009"/>
    <lineage>
        <taxon>Bacteria</taxon>
        <taxon>Pseudomonadati</taxon>
        <taxon>Bacteroidota</taxon>
        <taxon>Flavobacteriia</taxon>
        <taxon>Flavobacteriales</taxon>
        <taxon>Flavobacteriaceae</taxon>
        <taxon>Zeaxanthinibacter</taxon>
    </lineage>
</organism>
<keyword evidence="2" id="KW-1185">Reference proteome</keyword>
<comment type="caution">
    <text evidence="1">The sequence shown here is derived from an EMBL/GenBank/DDBJ whole genome shotgun (WGS) entry which is preliminary data.</text>
</comment>
<gene>
    <name evidence="1" type="ORF">CLV82_2168</name>
</gene>
<dbReference type="Proteomes" id="UP000295468">
    <property type="component" value="Unassembled WGS sequence"/>
</dbReference>
<name>A0A4R6TSL3_9FLAO</name>
<dbReference type="AlphaFoldDB" id="A0A4R6TSL3"/>
<evidence type="ECO:0000313" key="1">
    <source>
        <dbReference type="EMBL" id="TDQ31460.1"/>
    </source>
</evidence>
<dbReference type="EMBL" id="SNYI01000002">
    <property type="protein sequence ID" value="TDQ31460.1"/>
    <property type="molecule type" value="Genomic_DNA"/>
</dbReference>
<reference evidence="1 2" key="1">
    <citation type="submission" date="2019-03" db="EMBL/GenBank/DDBJ databases">
        <title>Genomic Encyclopedia of Archaeal and Bacterial Type Strains, Phase II (KMG-II): from individual species to whole genera.</title>
        <authorList>
            <person name="Goeker M."/>
        </authorList>
    </citation>
    <scope>NUCLEOTIDE SEQUENCE [LARGE SCALE GENOMIC DNA]</scope>
    <source>
        <strain evidence="1 2">DSM 18435</strain>
    </source>
</reference>
<accession>A0A4R6TSL3</accession>
<evidence type="ECO:0000313" key="2">
    <source>
        <dbReference type="Proteomes" id="UP000295468"/>
    </source>
</evidence>